<dbReference type="RefSeq" id="XP_009174459.1">
    <property type="nucleotide sequence ID" value="XM_009176195.1"/>
</dbReference>
<protein>
    <submittedName>
        <fullName evidence="2">Uncharacterized protein</fullName>
    </submittedName>
</protein>
<keyword evidence="1" id="KW-0472">Membrane</keyword>
<dbReference type="EMBL" id="KL596940">
    <property type="protein sequence ID" value="KER21804.1"/>
    <property type="molecule type" value="Genomic_DNA"/>
</dbReference>
<evidence type="ECO:0000256" key="1">
    <source>
        <dbReference type="SAM" id="Phobius"/>
    </source>
</evidence>
<organism evidence="2 3">
    <name type="scientific">Opisthorchis viverrini</name>
    <name type="common">Southeast Asian liver fluke</name>
    <dbReference type="NCBI Taxonomy" id="6198"/>
    <lineage>
        <taxon>Eukaryota</taxon>
        <taxon>Metazoa</taxon>
        <taxon>Spiralia</taxon>
        <taxon>Lophotrochozoa</taxon>
        <taxon>Platyhelminthes</taxon>
        <taxon>Trematoda</taxon>
        <taxon>Digenea</taxon>
        <taxon>Opisthorchiida</taxon>
        <taxon>Opisthorchiata</taxon>
        <taxon>Opisthorchiidae</taxon>
        <taxon>Opisthorchis</taxon>
    </lineage>
</organism>
<feature type="transmembrane region" description="Helical" evidence="1">
    <location>
        <begin position="41"/>
        <end position="59"/>
    </location>
</feature>
<keyword evidence="1" id="KW-1133">Transmembrane helix</keyword>
<dbReference type="KEGG" id="ovi:T265_09961"/>
<evidence type="ECO:0000313" key="2">
    <source>
        <dbReference type="EMBL" id="KER21804.1"/>
    </source>
</evidence>
<reference evidence="2 3" key="1">
    <citation type="submission" date="2013-11" db="EMBL/GenBank/DDBJ databases">
        <title>Opisthorchis viverrini - life in the bile duct.</title>
        <authorList>
            <person name="Young N.D."/>
            <person name="Nagarajan N."/>
            <person name="Lin S.J."/>
            <person name="Korhonen P.K."/>
            <person name="Jex A.R."/>
            <person name="Hall R.S."/>
            <person name="Safavi-Hemami H."/>
            <person name="Kaewkong W."/>
            <person name="Bertrand D."/>
            <person name="Gao S."/>
            <person name="Seet Q."/>
            <person name="Wongkham S."/>
            <person name="Teh B.T."/>
            <person name="Wongkham C."/>
            <person name="Intapan P.M."/>
            <person name="Maleewong W."/>
            <person name="Yang X."/>
            <person name="Hu M."/>
            <person name="Wang Z."/>
            <person name="Hofmann A."/>
            <person name="Sternberg P.W."/>
            <person name="Tan P."/>
            <person name="Wang J."/>
            <person name="Gasser R.B."/>
        </authorList>
    </citation>
    <scope>NUCLEOTIDE SEQUENCE [LARGE SCALE GENOMIC DNA]</scope>
</reference>
<keyword evidence="3" id="KW-1185">Reference proteome</keyword>
<dbReference type="AlphaFoldDB" id="A0A075A337"/>
<gene>
    <name evidence="2" type="ORF">T265_09961</name>
</gene>
<dbReference type="CTD" id="20324129"/>
<proteinExistence type="predicted"/>
<keyword evidence="1" id="KW-0812">Transmembrane</keyword>
<evidence type="ECO:0000313" key="3">
    <source>
        <dbReference type="Proteomes" id="UP000054324"/>
    </source>
</evidence>
<sequence>MKQQETGQISTLCQDPHSIQRRPTNLGCIYYNSSTEELDKSLSFCVLFNCTTVFLVATVRNSLFFKTRLRVFNWQAQRDESSSGGSEQAIGQMTAYSSEADDYSVWFKPWIAPAPRECETTGQRPRLDVSVILRRGYHDLSVNLKKKRQL</sequence>
<dbReference type="Proteomes" id="UP000054324">
    <property type="component" value="Unassembled WGS sequence"/>
</dbReference>
<name>A0A075A337_OPIVI</name>
<accession>A0A075A337</accession>
<dbReference type="GeneID" id="20324129"/>